<dbReference type="AlphaFoldDB" id="A0ABD2WZV6"/>
<comment type="caution">
    <text evidence="9">The sequence shown here is derived from an EMBL/GenBank/DDBJ whole genome shotgun (WGS) entry which is preliminary data.</text>
</comment>
<keyword evidence="4" id="KW-0010">Activator</keyword>
<evidence type="ECO:0000313" key="10">
    <source>
        <dbReference type="Proteomes" id="UP001627154"/>
    </source>
</evidence>
<evidence type="ECO:0000256" key="5">
    <source>
        <dbReference type="ARBA" id="ARBA00023163"/>
    </source>
</evidence>
<dbReference type="CDD" id="cd14721">
    <property type="entry name" value="bZIP_Fos"/>
    <property type="match status" value="1"/>
</dbReference>
<dbReference type="FunFam" id="1.20.5.170:FF:000006">
    <property type="entry name" value="fos-related antigen 2 isoform X1"/>
    <property type="match status" value="1"/>
</dbReference>
<dbReference type="Proteomes" id="UP001627154">
    <property type="component" value="Unassembled WGS sequence"/>
</dbReference>
<evidence type="ECO:0000256" key="6">
    <source>
        <dbReference type="ARBA" id="ARBA00044005"/>
    </source>
</evidence>
<proteinExistence type="inferred from homology"/>
<dbReference type="PROSITE" id="PS50217">
    <property type="entry name" value="BZIP"/>
    <property type="match status" value="1"/>
</dbReference>
<dbReference type="GO" id="GO:0005634">
    <property type="term" value="C:nucleus"/>
    <property type="evidence" value="ECO:0007669"/>
    <property type="project" value="UniProtKB-ARBA"/>
</dbReference>
<gene>
    <name evidence="9" type="ORF">TKK_007782</name>
</gene>
<keyword evidence="10" id="KW-1185">Reference proteome</keyword>
<name>A0ABD2WZV6_9HYME</name>
<keyword evidence="5" id="KW-0804">Transcription</keyword>
<dbReference type="Pfam" id="PF00170">
    <property type="entry name" value="bZIP_1"/>
    <property type="match status" value="1"/>
</dbReference>
<protein>
    <recommendedName>
        <fullName evidence="8">BZIP domain-containing protein</fullName>
    </recommendedName>
</protein>
<evidence type="ECO:0000256" key="2">
    <source>
        <dbReference type="ARBA" id="ARBA00023015"/>
    </source>
</evidence>
<keyword evidence="2" id="KW-0805">Transcription regulation</keyword>
<dbReference type="InterPro" id="IPR046347">
    <property type="entry name" value="bZIP_sf"/>
</dbReference>
<organism evidence="9 10">
    <name type="scientific">Trichogramma kaykai</name>
    <dbReference type="NCBI Taxonomy" id="54128"/>
    <lineage>
        <taxon>Eukaryota</taxon>
        <taxon>Metazoa</taxon>
        <taxon>Ecdysozoa</taxon>
        <taxon>Arthropoda</taxon>
        <taxon>Hexapoda</taxon>
        <taxon>Insecta</taxon>
        <taxon>Pterygota</taxon>
        <taxon>Neoptera</taxon>
        <taxon>Endopterygota</taxon>
        <taxon>Hymenoptera</taxon>
        <taxon>Apocrita</taxon>
        <taxon>Proctotrupomorpha</taxon>
        <taxon>Chalcidoidea</taxon>
        <taxon>Trichogrammatidae</taxon>
        <taxon>Trichogramma</taxon>
    </lineage>
</organism>
<feature type="region of interest" description="Disordered" evidence="7">
    <location>
        <begin position="275"/>
        <end position="295"/>
    </location>
</feature>
<dbReference type="Gene3D" id="1.20.5.170">
    <property type="match status" value="1"/>
</dbReference>
<comment type="similarity">
    <text evidence="1">Belongs to the bZIP family. Fos subfamily.</text>
</comment>
<evidence type="ECO:0000313" key="9">
    <source>
        <dbReference type="EMBL" id="KAL3398647.1"/>
    </source>
</evidence>
<dbReference type="InterPro" id="IPR004827">
    <property type="entry name" value="bZIP"/>
</dbReference>
<dbReference type="SMART" id="SM00338">
    <property type="entry name" value="BRLZ"/>
    <property type="match status" value="1"/>
</dbReference>
<comment type="subunit">
    <text evidence="6">Homodimer. Heterodimer with Jra. The kay-Jra heterodimer binds more stably to the AP-1 site than either of the two proteins alone.</text>
</comment>
<reference evidence="9 10" key="1">
    <citation type="journal article" date="2024" name="bioRxiv">
        <title>A reference genome for Trichogramma kaykai: A tiny desert-dwelling parasitoid wasp with competing sex-ratio distorters.</title>
        <authorList>
            <person name="Culotta J."/>
            <person name="Lindsey A.R."/>
        </authorList>
    </citation>
    <scope>NUCLEOTIDE SEQUENCE [LARGE SCALE GENOMIC DNA]</scope>
    <source>
        <strain evidence="9 10">KSX58</strain>
    </source>
</reference>
<accession>A0ABD2WZV6</accession>
<feature type="compositionally biased region" description="Low complexity" evidence="7">
    <location>
        <begin position="126"/>
        <end position="146"/>
    </location>
</feature>
<evidence type="ECO:0000256" key="3">
    <source>
        <dbReference type="ARBA" id="ARBA00023125"/>
    </source>
</evidence>
<dbReference type="GO" id="GO:0003677">
    <property type="term" value="F:DNA binding"/>
    <property type="evidence" value="ECO:0007669"/>
    <property type="project" value="UniProtKB-KW"/>
</dbReference>
<evidence type="ECO:0000256" key="4">
    <source>
        <dbReference type="ARBA" id="ARBA00023159"/>
    </source>
</evidence>
<dbReference type="PRINTS" id="PR00042">
    <property type="entry name" value="LEUZIPPRFOS"/>
</dbReference>
<dbReference type="PANTHER" id="PTHR23351">
    <property type="entry name" value="FOS TRANSCRIPTION FACTOR-RELATED"/>
    <property type="match status" value="1"/>
</dbReference>
<dbReference type="InterPro" id="IPR000837">
    <property type="entry name" value="AP-1"/>
</dbReference>
<dbReference type="PROSITE" id="PS00036">
    <property type="entry name" value="BZIP_BASIC"/>
    <property type="match status" value="1"/>
</dbReference>
<evidence type="ECO:0000256" key="1">
    <source>
        <dbReference type="ARBA" id="ARBA00007619"/>
    </source>
</evidence>
<evidence type="ECO:0000256" key="7">
    <source>
        <dbReference type="SAM" id="MobiDB-lite"/>
    </source>
</evidence>
<feature type="region of interest" description="Disordered" evidence="7">
    <location>
        <begin position="96"/>
        <end position="115"/>
    </location>
</feature>
<dbReference type="SUPFAM" id="SSF57959">
    <property type="entry name" value="Leucine zipper domain"/>
    <property type="match status" value="1"/>
</dbReference>
<dbReference type="PANTHER" id="PTHR23351:SF56">
    <property type="entry name" value="KAYAK"/>
    <property type="match status" value="1"/>
</dbReference>
<feature type="region of interest" description="Disordered" evidence="7">
    <location>
        <begin position="126"/>
        <end position="185"/>
    </location>
</feature>
<feature type="domain" description="BZIP" evidence="8">
    <location>
        <begin position="166"/>
        <end position="229"/>
    </location>
</feature>
<evidence type="ECO:0000259" key="8">
    <source>
        <dbReference type="PROSITE" id="PS50217"/>
    </source>
</evidence>
<dbReference type="EMBL" id="JBJJXI010000059">
    <property type="protein sequence ID" value="KAL3398647.1"/>
    <property type="molecule type" value="Genomic_DNA"/>
</dbReference>
<keyword evidence="3" id="KW-0238">DNA-binding</keyword>
<sequence length="411" mass="45394">MAATTLDSIDLAILAQDLIFQQIISSFDGIHSGVPTRTTPTLTPTTLRSIEQTFLELTGDTSVISHGREAGFVPPLVEPSQPIAAQTQNLSIETQNNDPEQQHHQHQQQQQVTLQQQQIIELPPQTNQPQSVQQLEVQTQQQPQQQKRNMGGRRPTKSVGITPEEEERRQLRRERNKMAAARCRKRRMDHTNQLLGETEELEAKQQILKDEIASLIKTKGDLEMMLDSHQGFCRMTAASPPDIKPIINDSIHGSDNALPSVEEFGDLSCKLQNQSQDEQQMSGMRPNRPNSLPVFDPVNRPNSLPMFTEPKPRPSSLQFKQVETPTFMKTASEVAGIPITTPSAGIPFNFDSLMEGGTGLTPVSISTPLIPTCSSQQRQNIIATATTSHSNLSAVDLSSPCDPNAPKLVSL</sequence>